<accession>A0A2I0VRK5</accession>
<organism evidence="1 2">
    <name type="scientific">Dendrobium catenatum</name>
    <dbReference type="NCBI Taxonomy" id="906689"/>
    <lineage>
        <taxon>Eukaryota</taxon>
        <taxon>Viridiplantae</taxon>
        <taxon>Streptophyta</taxon>
        <taxon>Embryophyta</taxon>
        <taxon>Tracheophyta</taxon>
        <taxon>Spermatophyta</taxon>
        <taxon>Magnoliopsida</taxon>
        <taxon>Liliopsida</taxon>
        <taxon>Asparagales</taxon>
        <taxon>Orchidaceae</taxon>
        <taxon>Epidendroideae</taxon>
        <taxon>Malaxideae</taxon>
        <taxon>Dendrobiinae</taxon>
        <taxon>Dendrobium</taxon>
    </lineage>
</organism>
<proteinExistence type="predicted"/>
<evidence type="ECO:0000313" key="1">
    <source>
        <dbReference type="EMBL" id="PKU66039.1"/>
    </source>
</evidence>
<evidence type="ECO:0000313" key="2">
    <source>
        <dbReference type="Proteomes" id="UP000233837"/>
    </source>
</evidence>
<sequence>MLLKGSVEAIEGKNIQIAHFAPSTPMLLFDFLISQKASRVAFHLLSSSSLFGFVASLEGIDHTSRFLRPLRCRSTTLLRLPVTVCLRSFARGAEIARVASAAPSWLSDFIAS</sequence>
<reference evidence="1 2" key="2">
    <citation type="journal article" date="2017" name="Nature">
        <title>The Apostasia genome and the evolution of orchids.</title>
        <authorList>
            <person name="Zhang G.Q."/>
            <person name="Liu K.W."/>
            <person name="Li Z."/>
            <person name="Lohaus R."/>
            <person name="Hsiao Y.Y."/>
            <person name="Niu S.C."/>
            <person name="Wang J.Y."/>
            <person name="Lin Y.C."/>
            <person name="Xu Q."/>
            <person name="Chen L.J."/>
            <person name="Yoshida K."/>
            <person name="Fujiwara S."/>
            <person name="Wang Z.W."/>
            <person name="Zhang Y.Q."/>
            <person name="Mitsuda N."/>
            <person name="Wang M."/>
            <person name="Liu G.H."/>
            <person name="Pecoraro L."/>
            <person name="Huang H.X."/>
            <person name="Xiao X.J."/>
            <person name="Lin M."/>
            <person name="Wu X.Y."/>
            <person name="Wu W.L."/>
            <person name="Chen Y.Y."/>
            <person name="Chang S.B."/>
            <person name="Sakamoto S."/>
            <person name="Ohme-Takagi M."/>
            <person name="Yagi M."/>
            <person name="Zeng S.J."/>
            <person name="Shen C.Y."/>
            <person name="Yeh C.M."/>
            <person name="Luo Y.B."/>
            <person name="Tsai W.C."/>
            <person name="Van de Peer Y."/>
            <person name="Liu Z.J."/>
        </authorList>
    </citation>
    <scope>NUCLEOTIDE SEQUENCE [LARGE SCALE GENOMIC DNA]</scope>
    <source>
        <tissue evidence="1">The whole plant</tissue>
    </source>
</reference>
<name>A0A2I0VRK5_9ASPA</name>
<dbReference type="Proteomes" id="UP000233837">
    <property type="component" value="Unassembled WGS sequence"/>
</dbReference>
<keyword evidence="2" id="KW-1185">Reference proteome</keyword>
<protein>
    <submittedName>
        <fullName evidence="1">Uncharacterized protein</fullName>
    </submittedName>
</protein>
<gene>
    <name evidence="1" type="ORF">MA16_Dca009115</name>
</gene>
<dbReference type="AlphaFoldDB" id="A0A2I0VRK5"/>
<dbReference type="EMBL" id="KZ503303">
    <property type="protein sequence ID" value="PKU66039.1"/>
    <property type="molecule type" value="Genomic_DNA"/>
</dbReference>
<reference evidence="1 2" key="1">
    <citation type="journal article" date="2016" name="Sci. Rep.">
        <title>The Dendrobium catenatum Lindl. genome sequence provides insights into polysaccharide synthase, floral development and adaptive evolution.</title>
        <authorList>
            <person name="Zhang G.Q."/>
            <person name="Xu Q."/>
            <person name="Bian C."/>
            <person name="Tsai W.C."/>
            <person name="Yeh C.M."/>
            <person name="Liu K.W."/>
            <person name="Yoshida K."/>
            <person name="Zhang L.S."/>
            <person name="Chang S.B."/>
            <person name="Chen F."/>
            <person name="Shi Y."/>
            <person name="Su Y.Y."/>
            <person name="Zhang Y.Q."/>
            <person name="Chen L.J."/>
            <person name="Yin Y."/>
            <person name="Lin M."/>
            <person name="Huang H."/>
            <person name="Deng H."/>
            <person name="Wang Z.W."/>
            <person name="Zhu S.L."/>
            <person name="Zhao X."/>
            <person name="Deng C."/>
            <person name="Niu S.C."/>
            <person name="Huang J."/>
            <person name="Wang M."/>
            <person name="Liu G.H."/>
            <person name="Yang H.J."/>
            <person name="Xiao X.J."/>
            <person name="Hsiao Y.Y."/>
            <person name="Wu W.L."/>
            <person name="Chen Y.Y."/>
            <person name="Mitsuda N."/>
            <person name="Ohme-Takagi M."/>
            <person name="Luo Y.B."/>
            <person name="Van de Peer Y."/>
            <person name="Liu Z.J."/>
        </authorList>
    </citation>
    <scope>NUCLEOTIDE SEQUENCE [LARGE SCALE GENOMIC DNA]</scope>
    <source>
        <tissue evidence="1">The whole plant</tissue>
    </source>
</reference>